<feature type="domain" description="PIN" evidence="9">
    <location>
        <begin position="3"/>
        <end position="125"/>
    </location>
</feature>
<evidence type="ECO:0000256" key="4">
    <source>
        <dbReference type="ARBA" id="ARBA00022723"/>
    </source>
</evidence>
<dbReference type="GO" id="GO:0016787">
    <property type="term" value="F:hydrolase activity"/>
    <property type="evidence" value="ECO:0007669"/>
    <property type="project" value="UniProtKB-KW"/>
</dbReference>
<evidence type="ECO:0000256" key="1">
    <source>
        <dbReference type="ARBA" id="ARBA00001946"/>
    </source>
</evidence>
<dbReference type="InterPro" id="IPR029060">
    <property type="entry name" value="PIN-like_dom_sf"/>
</dbReference>
<proteinExistence type="inferred from homology"/>
<dbReference type="EMBL" id="FOZS01000001">
    <property type="protein sequence ID" value="SFS37296.1"/>
    <property type="molecule type" value="Genomic_DNA"/>
</dbReference>
<dbReference type="PANTHER" id="PTHR33653">
    <property type="entry name" value="RIBONUCLEASE VAPC2"/>
    <property type="match status" value="1"/>
</dbReference>
<accession>A0A1I6PAT6</accession>
<keyword evidence="4 8" id="KW-0479">Metal-binding</keyword>
<dbReference type="InterPro" id="IPR002716">
    <property type="entry name" value="PIN_dom"/>
</dbReference>
<evidence type="ECO:0000313" key="11">
    <source>
        <dbReference type="Proteomes" id="UP000199199"/>
    </source>
</evidence>
<evidence type="ECO:0000259" key="9">
    <source>
        <dbReference type="Pfam" id="PF01850"/>
    </source>
</evidence>
<dbReference type="InterPro" id="IPR050556">
    <property type="entry name" value="Type_II_TA_system_RNase"/>
</dbReference>
<dbReference type="EC" id="3.1.-.-" evidence="8"/>
<keyword evidence="11" id="KW-1185">Reference proteome</keyword>
<dbReference type="InterPro" id="IPR022907">
    <property type="entry name" value="VapC_family"/>
</dbReference>
<dbReference type="GO" id="GO:0090729">
    <property type="term" value="F:toxin activity"/>
    <property type="evidence" value="ECO:0007669"/>
    <property type="project" value="UniProtKB-KW"/>
</dbReference>
<reference evidence="11" key="1">
    <citation type="submission" date="2016-10" db="EMBL/GenBank/DDBJ databases">
        <authorList>
            <person name="Varghese N."/>
            <person name="Submissions S."/>
        </authorList>
    </citation>
    <scope>NUCLEOTIDE SEQUENCE [LARGE SCALE GENOMIC DNA]</scope>
    <source>
        <strain evidence="11">DSM 22427</strain>
    </source>
</reference>
<evidence type="ECO:0000256" key="8">
    <source>
        <dbReference type="HAMAP-Rule" id="MF_00265"/>
    </source>
</evidence>
<evidence type="ECO:0000256" key="6">
    <source>
        <dbReference type="ARBA" id="ARBA00022842"/>
    </source>
</evidence>
<dbReference type="AlphaFoldDB" id="A0A1I6PAT6"/>
<dbReference type="Proteomes" id="UP000199199">
    <property type="component" value="Unassembled WGS sequence"/>
</dbReference>
<dbReference type="RefSeq" id="WP_092900939.1">
    <property type="nucleotide sequence ID" value="NZ_FOZS01000001.1"/>
</dbReference>
<dbReference type="Pfam" id="PF01850">
    <property type="entry name" value="PIN"/>
    <property type="match status" value="1"/>
</dbReference>
<sequence length="134" mass="14679">MNCLDSNALVDFLDPTTEHHDDARSFIEDRPSRAWFAPAVVIYEIYRYRARQAGPDGLSELENSLEWLDTVALTYDAAREAALIDAELLAAGTPINQMDVLIAGVTREAGGTLVTRDGDFSAVEGLAVESYVED</sequence>
<keyword evidence="8" id="KW-0800">Toxin</keyword>
<keyword evidence="3 8" id="KW-0540">Nuclease</keyword>
<feature type="binding site" evidence="8">
    <location>
        <position position="5"/>
    </location>
    <ligand>
        <name>Mg(2+)</name>
        <dbReference type="ChEBI" id="CHEBI:18420"/>
    </ligand>
</feature>
<protein>
    <recommendedName>
        <fullName evidence="8">Ribonuclease VapC</fullName>
        <shortName evidence="8">RNase VapC</shortName>
        <ecNumber evidence="8">3.1.-.-</ecNumber>
    </recommendedName>
    <alternativeName>
        <fullName evidence="8">Putative toxin VapC</fullName>
    </alternativeName>
</protein>
<organism evidence="10 11">
    <name type="scientific">Halostagnicola kamekurae</name>
    <dbReference type="NCBI Taxonomy" id="619731"/>
    <lineage>
        <taxon>Archaea</taxon>
        <taxon>Methanobacteriati</taxon>
        <taxon>Methanobacteriota</taxon>
        <taxon>Stenosarchaea group</taxon>
        <taxon>Halobacteria</taxon>
        <taxon>Halobacteriales</taxon>
        <taxon>Natrialbaceae</taxon>
        <taxon>Halostagnicola</taxon>
    </lineage>
</organism>
<evidence type="ECO:0000256" key="7">
    <source>
        <dbReference type="ARBA" id="ARBA00038093"/>
    </source>
</evidence>
<evidence type="ECO:0000256" key="5">
    <source>
        <dbReference type="ARBA" id="ARBA00022801"/>
    </source>
</evidence>
<comment type="similarity">
    <text evidence="7 8">Belongs to the PINc/VapC protein family.</text>
</comment>
<evidence type="ECO:0000313" key="10">
    <source>
        <dbReference type="EMBL" id="SFS37296.1"/>
    </source>
</evidence>
<gene>
    <name evidence="8" type="primary">vapC</name>
    <name evidence="10" type="ORF">SAMN04488556_0436</name>
</gene>
<feature type="binding site" evidence="8">
    <location>
        <position position="99"/>
    </location>
    <ligand>
        <name>Mg(2+)</name>
        <dbReference type="ChEBI" id="CHEBI:18420"/>
    </ligand>
</feature>
<keyword evidence="6 8" id="KW-0460">Magnesium</keyword>
<keyword evidence="2 8" id="KW-1277">Toxin-antitoxin system</keyword>
<keyword evidence="5 8" id="KW-0378">Hydrolase</keyword>
<dbReference type="GO" id="GO:0000287">
    <property type="term" value="F:magnesium ion binding"/>
    <property type="evidence" value="ECO:0007669"/>
    <property type="project" value="UniProtKB-UniRule"/>
</dbReference>
<dbReference type="PANTHER" id="PTHR33653:SF1">
    <property type="entry name" value="RIBONUCLEASE VAPC2"/>
    <property type="match status" value="1"/>
</dbReference>
<dbReference type="GO" id="GO:0004540">
    <property type="term" value="F:RNA nuclease activity"/>
    <property type="evidence" value="ECO:0007669"/>
    <property type="project" value="InterPro"/>
</dbReference>
<dbReference type="SUPFAM" id="SSF88723">
    <property type="entry name" value="PIN domain-like"/>
    <property type="match status" value="1"/>
</dbReference>
<dbReference type="HAMAP" id="MF_00265">
    <property type="entry name" value="VapC_Nob1"/>
    <property type="match status" value="1"/>
</dbReference>
<comment type="function">
    <text evidence="8">Toxic component of a toxin-antitoxin (TA) system. An RNase.</text>
</comment>
<name>A0A1I6PAT6_9EURY</name>
<dbReference type="Gene3D" id="3.40.50.1010">
    <property type="entry name" value="5'-nuclease"/>
    <property type="match status" value="1"/>
</dbReference>
<evidence type="ECO:0000256" key="2">
    <source>
        <dbReference type="ARBA" id="ARBA00022649"/>
    </source>
</evidence>
<evidence type="ECO:0000256" key="3">
    <source>
        <dbReference type="ARBA" id="ARBA00022722"/>
    </source>
</evidence>
<comment type="cofactor">
    <cofactor evidence="1 8">
        <name>Mg(2+)</name>
        <dbReference type="ChEBI" id="CHEBI:18420"/>
    </cofactor>
</comment>